<accession>X1KLV2</accession>
<dbReference type="AlphaFoldDB" id="X1KLV2"/>
<protein>
    <submittedName>
        <fullName evidence="1">Uncharacterized protein</fullName>
    </submittedName>
</protein>
<organism evidence="1">
    <name type="scientific">marine sediment metagenome</name>
    <dbReference type="NCBI Taxonomy" id="412755"/>
    <lineage>
        <taxon>unclassified sequences</taxon>
        <taxon>metagenomes</taxon>
        <taxon>ecological metagenomes</taxon>
    </lineage>
</organism>
<name>X1KLV2_9ZZZZ</name>
<evidence type="ECO:0000313" key="1">
    <source>
        <dbReference type="EMBL" id="GAH91119.1"/>
    </source>
</evidence>
<gene>
    <name evidence="1" type="ORF">S03H2_72577</name>
</gene>
<dbReference type="EMBL" id="BARU01049164">
    <property type="protein sequence ID" value="GAH91119.1"/>
    <property type="molecule type" value="Genomic_DNA"/>
</dbReference>
<proteinExistence type="predicted"/>
<reference evidence="1" key="1">
    <citation type="journal article" date="2014" name="Front. Microbiol.">
        <title>High frequency of phylogenetically diverse reductive dehalogenase-homologous genes in deep subseafloor sedimentary metagenomes.</title>
        <authorList>
            <person name="Kawai M."/>
            <person name="Futagami T."/>
            <person name="Toyoda A."/>
            <person name="Takaki Y."/>
            <person name="Nishi S."/>
            <person name="Hori S."/>
            <person name="Arai W."/>
            <person name="Tsubouchi T."/>
            <person name="Morono Y."/>
            <person name="Uchiyama I."/>
            <person name="Ito T."/>
            <person name="Fujiyama A."/>
            <person name="Inagaki F."/>
            <person name="Takami H."/>
        </authorList>
    </citation>
    <scope>NUCLEOTIDE SEQUENCE</scope>
    <source>
        <strain evidence="1">Expedition CK06-06</strain>
    </source>
</reference>
<feature type="non-terminal residue" evidence="1">
    <location>
        <position position="1"/>
    </location>
</feature>
<feature type="non-terminal residue" evidence="1">
    <location>
        <position position="54"/>
    </location>
</feature>
<sequence length="54" mass="5948">AALAKKPVETYLQKRKAAKELEALGIPKSTAERQVGLISTDLPRAPMELKQPYV</sequence>
<comment type="caution">
    <text evidence="1">The sequence shown here is derived from an EMBL/GenBank/DDBJ whole genome shotgun (WGS) entry which is preliminary data.</text>
</comment>